<evidence type="ECO:0000313" key="2">
    <source>
        <dbReference type="Proteomes" id="UP000246114"/>
    </source>
</evidence>
<dbReference type="Proteomes" id="UP000246114">
    <property type="component" value="Unassembled WGS sequence"/>
</dbReference>
<protein>
    <submittedName>
        <fullName evidence="1">Uncharacterized protein</fullName>
    </submittedName>
</protein>
<organism evidence="1 2">
    <name type="scientific">Clostridium cadaveris</name>
    <dbReference type="NCBI Taxonomy" id="1529"/>
    <lineage>
        <taxon>Bacteria</taxon>
        <taxon>Bacillati</taxon>
        <taxon>Bacillota</taxon>
        <taxon>Clostridia</taxon>
        <taxon>Eubacteriales</taxon>
        <taxon>Clostridiaceae</taxon>
        <taxon>Clostridium</taxon>
    </lineage>
</organism>
<gene>
    <name evidence="1" type="ORF">DBY38_12565</name>
</gene>
<accession>A0A316LZQ3</accession>
<dbReference type="AlphaFoldDB" id="A0A316LZQ3"/>
<reference evidence="1 2" key="1">
    <citation type="submission" date="2018-03" db="EMBL/GenBank/DDBJ databases">
        <title>The uncultured portion of the human microbiome is neutrally assembled.</title>
        <authorList>
            <person name="Jeraldo P."/>
            <person name="Boardman L."/>
            <person name="White B.A."/>
            <person name="Nelson H."/>
            <person name="Goldenfeld N."/>
            <person name="Chia N."/>
        </authorList>
    </citation>
    <scope>NUCLEOTIDE SEQUENCE [LARGE SCALE GENOMIC DNA]</scope>
    <source>
        <strain evidence="1">CIM:MAG 903</strain>
    </source>
</reference>
<sequence length="73" mass="8763">MIVICESCRKQFEMTQEMLKEKYLGAMYTESYYICPCCGKKYIVAIMNSKCRKLRKELMIDEYKKELDRINGK</sequence>
<dbReference type="EMBL" id="QAMZ01000053">
    <property type="protein sequence ID" value="PWL51772.1"/>
    <property type="molecule type" value="Genomic_DNA"/>
</dbReference>
<name>A0A316LZQ3_9CLOT</name>
<evidence type="ECO:0000313" key="1">
    <source>
        <dbReference type="EMBL" id="PWL51772.1"/>
    </source>
</evidence>
<dbReference type="RefSeq" id="WP_168972084.1">
    <property type="nucleotide sequence ID" value="NZ_JABAGG010000006.1"/>
</dbReference>
<comment type="caution">
    <text evidence="1">The sequence shown here is derived from an EMBL/GenBank/DDBJ whole genome shotgun (WGS) entry which is preliminary data.</text>
</comment>
<proteinExistence type="predicted"/>